<dbReference type="InterPro" id="IPR000298">
    <property type="entry name" value="Cyt_c_oxidase-like_su3"/>
</dbReference>
<keyword evidence="4 9" id="KW-0812">Transmembrane</keyword>
<dbReference type="SUPFAM" id="SSF81452">
    <property type="entry name" value="Cytochrome c oxidase subunit III-like"/>
    <property type="match status" value="1"/>
</dbReference>
<evidence type="ECO:0000256" key="7">
    <source>
        <dbReference type="ARBA" id="ARBA00023136"/>
    </source>
</evidence>
<dbReference type="AlphaFoldDB" id="A0A482EAN2"/>
<keyword evidence="5" id="KW-1278">Translocase</keyword>
<dbReference type="Gene3D" id="1.20.120.80">
    <property type="entry name" value="Cytochrome c oxidase, subunit III, four-helix bundle"/>
    <property type="match status" value="1"/>
</dbReference>
<proteinExistence type="inferred from homology"/>
<dbReference type="InterPro" id="IPR033945">
    <property type="entry name" value="Cyt_c_oxase_su3_dom"/>
</dbReference>
<sequence length="315" mass="34857">MTNITRSNFQAHPFHLVSPSPWPLFTSISLLTLTTSGVLVLTMHGFSNGGYLFLLGLLSLVASMAFWFRDVAAEGTYLGDHTSAVQRGLNLGVALFITSEALFFLSVFWAFFHSALSPTVELGAQWPPLGISAINPFELPLLNTVILLSSGITVTYAHHSLIQGNRPGVLYGLIFTIVLAVVFTICQGVEYTVSSFTLSDGSFGSCFYFGTGLTLAPIKFNVIIGTIFIAVGFWRILAYHSTDNHAISVLKLLSFTGMLKRIWTLFYIFICFCLLLRFLISILIIYFLYNIFNTQYFLLLALAIKNNKPLTSVLI</sequence>
<dbReference type="PANTHER" id="PTHR11403:SF7">
    <property type="entry name" value="CYTOCHROME C OXIDASE SUBUNIT 3"/>
    <property type="match status" value="1"/>
</dbReference>
<evidence type="ECO:0000256" key="4">
    <source>
        <dbReference type="ARBA" id="ARBA00022692"/>
    </source>
</evidence>
<dbReference type="GO" id="GO:0016491">
    <property type="term" value="F:oxidoreductase activity"/>
    <property type="evidence" value="ECO:0007669"/>
    <property type="project" value="UniProtKB-KW"/>
</dbReference>
<keyword evidence="7 10" id="KW-0472">Membrane</keyword>
<dbReference type="GO" id="GO:0045277">
    <property type="term" value="C:respiratory chain complex IV"/>
    <property type="evidence" value="ECO:0007669"/>
    <property type="project" value="UniProtKB-ARBA"/>
</dbReference>
<evidence type="ECO:0000256" key="2">
    <source>
        <dbReference type="ARBA" id="ARBA00010581"/>
    </source>
</evidence>
<evidence type="ECO:0000256" key="6">
    <source>
        <dbReference type="ARBA" id="ARBA00022989"/>
    </source>
</evidence>
<name>A0A482EAN2_9PEZI</name>
<feature type="transmembrane region" description="Helical" evidence="10">
    <location>
        <begin position="139"/>
        <end position="157"/>
    </location>
</feature>
<feature type="transmembrane region" description="Helical" evidence="10">
    <location>
        <begin position="262"/>
        <end position="289"/>
    </location>
</feature>
<dbReference type="FunFam" id="1.10.287.70:FF:000082">
    <property type="entry name" value="Cytochrome c oxidase subunit 3"/>
    <property type="match status" value="1"/>
</dbReference>
<dbReference type="GO" id="GO:0006123">
    <property type="term" value="P:mitochondrial electron transport, cytochrome c to oxygen"/>
    <property type="evidence" value="ECO:0007669"/>
    <property type="project" value="TreeGrafter"/>
</dbReference>
<feature type="transmembrane region" description="Helical" evidence="10">
    <location>
        <begin position="220"/>
        <end position="241"/>
    </location>
</feature>
<evidence type="ECO:0000256" key="3">
    <source>
        <dbReference type="ARBA" id="ARBA00015944"/>
    </source>
</evidence>
<keyword evidence="12" id="KW-0560">Oxidoreductase</keyword>
<dbReference type="Gene3D" id="1.10.287.70">
    <property type="match status" value="1"/>
</dbReference>
<evidence type="ECO:0000313" key="12">
    <source>
        <dbReference type="EMBL" id="QBM31569.1"/>
    </source>
</evidence>
<dbReference type="Pfam" id="PF00510">
    <property type="entry name" value="COX3"/>
    <property type="match status" value="1"/>
</dbReference>
<dbReference type="GO" id="GO:0004129">
    <property type="term" value="F:cytochrome-c oxidase activity"/>
    <property type="evidence" value="ECO:0007669"/>
    <property type="project" value="UniProtKB-EC"/>
</dbReference>
<comment type="function">
    <text evidence="9">Component of the cytochrome c oxidase, the last enzyme in the mitochondrial electron transport chain which drives oxidative phosphorylation. The respiratory chain contains 3 multisubunit complexes succinate dehydrogenase (complex II, CII), ubiquinol-cytochrome c oxidoreductase (cytochrome b-c1 complex, complex III, CIII) and cytochrome c oxidase (complex IV, CIV), that cooperate to transfer electrons derived from NADH and succinate to molecular oxygen, creating an electrochemical gradient over the inner membrane that drives transmembrane transport and the ATP synthase. Cytochrome c oxidase is the component of the respiratory chain that catalyzes the reduction of oxygen to water. Electrons originating from reduced cytochrome c in the intermembrane space (IMS) are transferred via the dinuclear copper A center (CU(A)) of subunit 2 and heme A of subunit 1 to the active site in subunit 1, a binuclear center (BNC) formed by heme A3 and copper B (CU(B)). The BNC reduces molecular oxygen to 2 water molecules using 4 electrons from cytochrome c in the IMS and 4 protons from the mitochondrial matrix.</text>
</comment>
<dbReference type="EMBL" id="MK633967">
    <property type="protein sequence ID" value="QBM31569.1"/>
    <property type="molecule type" value="Genomic_DNA"/>
</dbReference>
<comment type="catalytic activity">
    <reaction evidence="8">
        <text>4 Fe(II)-[cytochrome c] + O2 + 8 H(+)(in) = 4 Fe(III)-[cytochrome c] + 2 H2O + 4 H(+)(out)</text>
        <dbReference type="Rhea" id="RHEA:11436"/>
        <dbReference type="Rhea" id="RHEA-COMP:10350"/>
        <dbReference type="Rhea" id="RHEA-COMP:14399"/>
        <dbReference type="ChEBI" id="CHEBI:15377"/>
        <dbReference type="ChEBI" id="CHEBI:15378"/>
        <dbReference type="ChEBI" id="CHEBI:15379"/>
        <dbReference type="ChEBI" id="CHEBI:29033"/>
        <dbReference type="ChEBI" id="CHEBI:29034"/>
        <dbReference type="EC" id="7.1.1.9"/>
    </reaction>
    <physiologicalReaction direction="left-to-right" evidence="8">
        <dbReference type="Rhea" id="RHEA:11437"/>
    </physiologicalReaction>
</comment>
<dbReference type="InterPro" id="IPR035973">
    <property type="entry name" value="Cyt_c_oxidase_su3-like_sf"/>
</dbReference>
<feature type="transmembrane region" description="Helical" evidence="10">
    <location>
        <begin position="89"/>
        <end position="112"/>
    </location>
</feature>
<dbReference type="PROSITE" id="PS50253">
    <property type="entry name" value="COX3"/>
    <property type="match status" value="1"/>
</dbReference>
<protein>
    <recommendedName>
        <fullName evidence="3 9">Cytochrome c oxidase subunit 3</fullName>
    </recommendedName>
</protein>
<feature type="transmembrane region" description="Helical" evidence="10">
    <location>
        <begin position="49"/>
        <end position="68"/>
    </location>
</feature>
<dbReference type="InterPro" id="IPR013833">
    <property type="entry name" value="Cyt_c_oxidase_su3_a-hlx"/>
</dbReference>
<dbReference type="PANTHER" id="PTHR11403">
    <property type="entry name" value="CYTOCHROME C OXIDASE SUBUNIT III"/>
    <property type="match status" value="1"/>
</dbReference>
<comment type="similarity">
    <text evidence="2 9">Belongs to the cytochrome c oxidase subunit 3 family.</text>
</comment>
<feature type="transmembrane region" description="Helical" evidence="10">
    <location>
        <begin position="169"/>
        <end position="193"/>
    </location>
</feature>
<evidence type="ECO:0000256" key="5">
    <source>
        <dbReference type="ARBA" id="ARBA00022967"/>
    </source>
</evidence>
<dbReference type="CDD" id="cd01665">
    <property type="entry name" value="Cyt_c_Oxidase_III"/>
    <property type="match status" value="1"/>
</dbReference>
<evidence type="ECO:0000259" key="11">
    <source>
        <dbReference type="PROSITE" id="PS50253"/>
    </source>
</evidence>
<evidence type="ECO:0000256" key="10">
    <source>
        <dbReference type="SAM" id="Phobius"/>
    </source>
</evidence>
<evidence type="ECO:0000256" key="1">
    <source>
        <dbReference type="ARBA" id="ARBA00004448"/>
    </source>
</evidence>
<organism evidence="12">
    <name type="scientific">Arthrobotrys musiformis</name>
    <dbReference type="NCBI Taxonomy" id="47236"/>
    <lineage>
        <taxon>Eukaryota</taxon>
        <taxon>Fungi</taxon>
        <taxon>Dikarya</taxon>
        <taxon>Ascomycota</taxon>
        <taxon>Pezizomycotina</taxon>
        <taxon>Orbiliomycetes</taxon>
        <taxon>Orbiliales</taxon>
        <taxon>Orbiliaceae</taxon>
        <taxon>Arthrobotrys</taxon>
    </lineage>
</organism>
<dbReference type="GO" id="GO:0005743">
    <property type="term" value="C:mitochondrial inner membrane"/>
    <property type="evidence" value="ECO:0007669"/>
    <property type="project" value="UniProtKB-SubCell"/>
</dbReference>
<geneLocation type="mitochondrion" evidence="12"/>
<accession>A0A482EAN2</accession>
<evidence type="ECO:0000256" key="8">
    <source>
        <dbReference type="ARBA" id="ARBA00049512"/>
    </source>
</evidence>
<evidence type="ECO:0000256" key="9">
    <source>
        <dbReference type="RuleBase" id="RU003375"/>
    </source>
</evidence>
<feature type="domain" description="Heme-copper oxidase subunit III family profile" evidence="11">
    <location>
        <begin position="10"/>
        <end position="275"/>
    </location>
</feature>
<dbReference type="InterPro" id="IPR024791">
    <property type="entry name" value="Cyt_c/ubiquinol_Oxase_su3"/>
</dbReference>
<gene>
    <name evidence="12" type="primary">cox3</name>
</gene>
<reference evidence="12" key="1">
    <citation type="submission" date="2019-03" db="EMBL/GenBank/DDBJ databases">
        <authorList>
            <person name="Zhang Y.Q."/>
        </authorList>
    </citation>
    <scope>NUCLEOTIDE SEQUENCE</scope>
    <source>
        <strain evidence="12">YMF1.03753</strain>
    </source>
</reference>
<keyword evidence="9 12" id="KW-0496">Mitochondrion</keyword>
<comment type="subcellular location">
    <subcellularLocation>
        <location evidence="1">Mitochondrion inner membrane</location>
        <topology evidence="1">Multi-pass membrane protein</topology>
    </subcellularLocation>
</comment>
<feature type="transmembrane region" description="Helical" evidence="10">
    <location>
        <begin position="21"/>
        <end position="43"/>
    </location>
</feature>
<keyword evidence="6 10" id="KW-1133">Transmembrane helix</keyword>